<organism evidence="3 4">
    <name type="scientific">Protomyces lactucae-debilis</name>
    <dbReference type="NCBI Taxonomy" id="2754530"/>
    <lineage>
        <taxon>Eukaryota</taxon>
        <taxon>Fungi</taxon>
        <taxon>Dikarya</taxon>
        <taxon>Ascomycota</taxon>
        <taxon>Taphrinomycotina</taxon>
        <taxon>Taphrinomycetes</taxon>
        <taxon>Taphrinales</taxon>
        <taxon>Protomycetaceae</taxon>
        <taxon>Protomyces</taxon>
    </lineage>
</organism>
<protein>
    <recommendedName>
        <fullName evidence="2">G-patch domain-containing protein</fullName>
    </recommendedName>
</protein>
<dbReference type="AlphaFoldDB" id="A0A1Y2FGN7"/>
<evidence type="ECO:0000313" key="3">
    <source>
        <dbReference type="EMBL" id="ORY81975.1"/>
    </source>
</evidence>
<dbReference type="PANTHER" id="PTHR21032:SF0">
    <property type="entry name" value="G PATCH DOMAIN-CONTAINING PROTEIN 11"/>
    <property type="match status" value="1"/>
</dbReference>
<dbReference type="Pfam" id="PF13821">
    <property type="entry name" value="DUF4187"/>
    <property type="match status" value="1"/>
</dbReference>
<gene>
    <name evidence="3" type="ORF">BCR37DRAFT_393022</name>
</gene>
<evidence type="ECO:0000256" key="1">
    <source>
        <dbReference type="SAM" id="MobiDB-lite"/>
    </source>
</evidence>
<dbReference type="OMA" id="DYMNMVI"/>
<feature type="region of interest" description="Disordered" evidence="1">
    <location>
        <begin position="1"/>
        <end position="89"/>
    </location>
</feature>
<dbReference type="PROSITE" id="PS50174">
    <property type="entry name" value="G_PATCH"/>
    <property type="match status" value="1"/>
</dbReference>
<dbReference type="STRING" id="56484.A0A1Y2FGN7"/>
<evidence type="ECO:0000259" key="2">
    <source>
        <dbReference type="PROSITE" id="PS50174"/>
    </source>
</evidence>
<comment type="caution">
    <text evidence="3">The sequence shown here is derived from an EMBL/GenBank/DDBJ whole genome shotgun (WGS) entry which is preliminary data.</text>
</comment>
<dbReference type="GeneID" id="63787834"/>
<keyword evidence="4" id="KW-1185">Reference proteome</keyword>
<dbReference type="OrthoDB" id="786951at2759"/>
<dbReference type="SMART" id="SM01173">
    <property type="entry name" value="DUF4187"/>
    <property type="match status" value="1"/>
</dbReference>
<feature type="compositionally biased region" description="Basic and acidic residues" evidence="1">
    <location>
        <begin position="59"/>
        <end position="89"/>
    </location>
</feature>
<dbReference type="GO" id="GO:0000776">
    <property type="term" value="C:kinetochore"/>
    <property type="evidence" value="ECO:0007669"/>
    <property type="project" value="TreeGrafter"/>
</dbReference>
<dbReference type="RefSeq" id="XP_040725109.1">
    <property type="nucleotide sequence ID" value="XM_040871235.1"/>
</dbReference>
<feature type="domain" description="G-patch" evidence="2">
    <location>
        <begin position="100"/>
        <end position="150"/>
    </location>
</feature>
<dbReference type="InterPro" id="IPR000467">
    <property type="entry name" value="G_patch_dom"/>
</dbReference>
<name>A0A1Y2FGN7_PROLT</name>
<dbReference type="InterPro" id="IPR039249">
    <property type="entry name" value="GPATCH11"/>
</dbReference>
<dbReference type="Pfam" id="PF01585">
    <property type="entry name" value="G-patch"/>
    <property type="match status" value="1"/>
</dbReference>
<dbReference type="EMBL" id="MCFI01000010">
    <property type="protein sequence ID" value="ORY81975.1"/>
    <property type="molecule type" value="Genomic_DNA"/>
</dbReference>
<dbReference type="InterPro" id="IPR025239">
    <property type="entry name" value="DUF4187"/>
</dbReference>
<accession>A0A1Y2FGN7</accession>
<dbReference type="PANTHER" id="PTHR21032">
    <property type="entry name" value="G PATCH DOMAIN-CONTAINING PROTEIN 11"/>
    <property type="match status" value="1"/>
</dbReference>
<evidence type="ECO:0000313" key="4">
    <source>
        <dbReference type="Proteomes" id="UP000193685"/>
    </source>
</evidence>
<sequence length="346" mass="40098">MKRKLPSWVEEQAETETVHKSPKVLLEEDEAATKEEESDEEDYLSMTFDTGEKASSLLSKHDRERLKRADKGRERQPTEEERAHQAREEALAKPIHAVPTLSKAMRMMNKMGYQEGTALGVQESFQKNALKEPLAPSVLAERGGIGLAAEQKRQFMAQVEAVEAEEHATEEGYREAVRTEKETRRLEGQLHAAQGVCERLDVDTLGEEAVTAMHRVNVLWRSRVRHRQAKERERLLRQQMLDHALSFTNRQFNDEDALEHINEDAAVDEEQMMERRRKLRATLEEEGEEEADEELDAFEALDVGERLDRVLIYLRETYSYCFWCGHRYKDKQELDELCPGPHEEAH</sequence>
<dbReference type="Proteomes" id="UP000193685">
    <property type="component" value="Unassembled WGS sequence"/>
</dbReference>
<dbReference type="GO" id="GO:0003676">
    <property type="term" value="F:nucleic acid binding"/>
    <property type="evidence" value="ECO:0007669"/>
    <property type="project" value="InterPro"/>
</dbReference>
<proteinExistence type="predicted"/>
<reference evidence="3 4" key="1">
    <citation type="submission" date="2016-07" db="EMBL/GenBank/DDBJ databases">
        <title>Pervasive Adenine N6-methylation of Active Genes in Fungi.</title>
        <authorList>
            <consortium name="DOE Joint Genome Institute"/>
            <person name="Mondo S.J."/>
            <person name="Dannebaum R.O."/>
            <person name="Kuo R.C."/>
            <person name="Labutti K."/>
            <person name="Haridas S."/>
            <person name="Kuo A."/>
            <person name="Salamov A."/>
            <person name="Ahrendt S.R."/>
            <person name="Lipzen A."/>
            <person name="Sullivan W."/>
            <person name="Andreopoulos W.B."/>
            <person name="Clum A."/>
            <person name="Lindquist E."/>
            <person name="Daum C."/>
            <person name="Ramamoorthy G.K."/>
            <person name="Gryganskyi A."/>
            <person name="Culley D."/>
            <person name="Magnuson J.K."/>
            <person name="James T.Y."/>
            <person name="O'Malley M.A."/>
            <person name="Stajich J.E."/>
            <person name="Spatafora J.W."/>
            <person name="Visel A."/>
            <person name="Grigoriev I.V."/>
        </authorList>
    </citation>
    <scope>NUCLEOTIDE SEQUENCE [LARGE SCALE GENOMIC DNA]</scope>
    <source>
        <strain evidence="3 4">12-1054</strain>
    </source>
</reference>
<dbReference type="SMART" id="SM00443">
    <property type="entry name" value="G_patch"/>
    <property type="match status" value="1"/>
</dbReference>